<evidence type="ECO:0000313" key="3">
    <source>
        <dbReference type="Proteomes" id="UP000308197"/>
    </source>
</evidence>
<dbReference type="Proteomes" id="UP000308197">
    <property type="component" value="Unassembled WGS sequence"/>
</dbReference>
<dbReference type="AlphaFoldDB" id="A0A5C3PWL8"/>
<sequence>MDRSMGSRAAHPPPAALQLAAPSRLRRSQARTAINVHTLQAVGVQRPAAIGWAVHDARPHAHAHELARTAAGVPRRGEPIAHGPGSANGTFSWSIPSVRAPCAASGRRSAKSPGRTYPRLRTPLADAICAVRTDQGAGADAISAGGAPALSISDMPALQSNTTGGPAMRYNCSCKPAPCPTVMDSCGIDDICPRDCPRPRPRSKAATDPRDPCGCTPTASAERTPRPDPAPRGSHCLRAERQASRTPLAPLSHRSPLSPASSELCGAALSQLARLAHSATQRHRSRVGTSSFAARIYASQPHCAASVLDGICRWGCSEHRTRQGD</sequence>
<gene>
    <name evidence="2" type="ORF">K466DRAFT_161739</name>
</gene>
<dbReference type="InParanoid" id="A0A5C3PWL8"/>
<protein>
    <submittedName>
        <fullName evidence="2">Uncharacterized protein</fullName>
    </submittedName>
</protein>
<evidence type="ECO:0000256" key="1">
    <source>
        <dbReference type="SAM" id="MobiDB-lite"/>
    </source>
</evidence>
<keyword evidence="3" id="KW-1185">Reference proteome</keyword>
<accession>A0A5C3PWL8</accession>
<evidence type="ECO:0000313" key="2">
    <source>
        <dbReference type="EMBL" id="TFK93119.1"/>
    </source>
</evidence>
<proteinExistence type="predicted"/>
<reference evidence="2 3" key="1">
    <citation type="journal article" date="2019" name="Nat. Ecol. Evol.">
        <title>Megaphylogeny resolves global patterns of mushroom evolution.</title>
        <authorList>
            <person name="Varga T."/>
            <person name="Krizsan K."/>
            <person name="Foldi C."/>
            <person name="Dima B."/>
            <person name="Sanchez-Garcia M."/>
            <person name="Sanchez-Ramirez S."/>
            <person name="Szollosi G.J."/>
            <person name="Szarkandi J.G."/>
            <person name="Papp V."/>
            <person name="Albert L."/>
            <person name="Andreopoulos W."/>
            <person name="Angelini C."/>
            <person name="Antonin V."/>
            <person name="Barry K.W."/>
            <person name="Bougher N.L."/>
            <person name="Buchanan P."/>
            <person name="Buyck B."/>
            <person name="Bense V."/>
            <person name="Catcheside P."/>
            <person name="Chovatia M."/>
            <person name="Cooper J."/>
            <person name="Damon W."/>
            <person name="Desjardin D."/>
            <person name="Finy P."/>
            <person name="Geml J."/>
            <person name="Haridas S."/>
            <person name="Hughes K."/>
            <person name="Justo A."/>
            <person name="Karasinski D."/>
            <person name="Kautmanova I."/>
            <person name="Kiss B."/>
            <person name="Kocsube S."/>
            <person name="Kotiranta H."/>
            <person name="LaButti K.M."/>
            <person name="Lechner B.E."/>
            <person name="Liimatainen K."/>
            <person name="Lipzen A."/>
            <person name="Lukacs Z."/>
            <person name="Mihaltcheva S."/>
            <person name="Morgado L.N."/>
            <person name="Niskanen T."/>
            <person name="Noordeloos M.E."/>
            <person name="Ohm R.A."/>
            <person name="Ortiz-Santana B."/>
            <person name="Ovrebo C."/>
            <person name="Racz N."/>
            <person name="Riley R."/>
            <person name="Savchenko A."/>
            <person name="Shiryaev A."/>
            <person name="Soop K."/>
            <person name="Spirin V."/>
            <person name="Szebenyi C."/>
            <person name="Tomsovsky M."/>
            <person name="Tulloss R.E."/>
            <person name="Uehling J."/>
            <person name="Grigoriev I.V."/>
            <person name="Vagvolgyi C."/>
            <person name="Papp T."/>
            <person name="Martin F.M."/>
            <person name="Miettinen O."/>
            <person name="Hibbett D.S."/>
            <person name="Nagy L.G."/>
        </authorList>
    </citation>
    <scope>NUCLEOTIDE SEQUENCE [LARGE SCALE GENOMIC DNA]</scope>
    <source>
        <strain evidence="2 3">HHB13444</strain>
    </source>
</reference>
<dbReference type="EMBL" id="ML210987">
    <property type="protein sequence ID" value="TFK93119.1"/>
    <property type="molecule type" value="Genomic_DNA"/>
</dbReference>
<organism evidence="2 3">
    <name type="scientific">Polyporus arcularius HHB13444</name>
    <dbReference type="NCBI Taxonomy" id="1314778"/>
    <lineage>
        <taxon>Eukaryota</taxon>
        <taxon>Fungi</taxon>
        <taxon>Dikarya</taxon>
        <taxon>Basidiomycota</taxon>
        <taxon>Agaricomycotina</taxon>
        <taxon>Agaricomycetes</taxon>
        <taxon>Polyporales</taxon>
        <taxon>Polyporaceae</taxon>
        <taxon>Polyporus</taxon>
    </lineage>
</organism>
<name>A0A5C3PWL8_9APHY</name>
<feature type="region of interest" description="Disordered" evidence="1">
    <location>
        <begin position="199"/>
        <end position="234"/>
    </location>
</feature>